<keyword evidence="2" id="KW-0560">Oxidoreductase</keyword>
<keyword evidence="1" id="KW-0500">Molybdenum</keyword>
<dbReference type="RefSeq" id="WP_258498416.1">
    <property type="nucleotide sequence ID" value="NZ_JANSKA010000001.1"/>
</dbReference>
<keyword evidence="5" id="KW-1185">Reference proteome</keyword>
<evidence type="ECO:0000259" key="3">
    <source>
        <dbReference type="SMART" id="SM01008"/>
    </source>
</evidence>
<evidence type="ECO:0000256" key="1">
    <source>
        <dbReference type="ARBA" id="ARBA00022505"/>
    </source>
</evidence>
<dbReference type="InterPro" id="IPR036856">
    <property type="entry name" value="Ald_Oxase/Xan_DH_a/b_sf"/>
</dbReference>
<dbReference type="Gene3D" id="3.90.1170.50">
    <property type="entry name" value="Aldehyde oxidase/xanthine dehydrogenase, a/b hammerhead"/>
    <property type="match status" value="1"/>
</dbReference>
<dbReference type="SUPFAM" id="SSF56003">
    <property type="entry name" value="Molybdenum cofactor-binding domain"/>
    <property type="match status" value="1"/>
</dbReference>
<dbReference type="InterPro" id="IPR046867">
    <property type="entry name" value="AldOxase/xan_DH_MoCoBD2"/>
</dbReference>
<evidence type="ECO:0000313" key="5">
    <source>
        <dbReference type="Proteomes" id="UP001204320"/>
    </source>
</evidence>
<name>A0ABT1Z5Y3_9ACTN</name>
<dbReference type="Gene3D" id="3.30.365.10">
    <property type="entry name" value="Aldehyde oxidase/xanthine dehydrogenase, molybdopterin binding domain"/>
    <property type="match status" value="4"/>
</dbReference>
<dbReference type="InterPro" id="IPR016208">
    <property type="entry name" value="Ald_Oxase/xanthine_DH-like"/>
</dbReference>
<gene>
    <name evidence="4" type="ORF">NVS32_01425</name>
</gene>
<dbReference type="SUPFAM" id="SSF54665">
    <property type="entry name" value="CO dehydrogenase molybdoprotein N-domain-like"/>
    <property type="match status" value="1"/>
</dbReference>
<dbReference type="PANTHER" id="PTHR11908">
    <property type="entry name" value="XANTHINE DEHYDROGENASE"/>
    <property type="match status" value="1"/>
</dbReference>
<proteinExistence type="predicted"/>
<dbReference type="InterPro" id="IPR008274">
    <property type="entry name" value="AldOxase/xan_DH_MoCoBD1"/>
</dbReference>
<dbReference type="Pfam" id="PF01315">
    <property type="entry name" value="Ald_Xan_dh_C"/>
    <property type="match status" value="1"/>
</dbReference>
<dbReference type="EMBL" id="JANSKA010000001">
    <property type="protein sequence ID" value="MCR9035622.1"/>
    <property type="molecule type" value="Genomic_DNA"/>
</dbReference>
<reference evidence="4 5" key="1">
    <citation type="submission" date="2022-08" db="EMBL/GenBank/DDBJ databases">
        <title>Tractidigestivibacter montrealensis type strain KD21.</title>
        <authorList>
            <person name="Diop K."/>
            <person name="Richard C."/>
            <person name="Routy B."/>
        </authorList>
    </citation>
    <scope>NUCLEOTIDE SEQUENCE [LARGE SCALE GENOMIC DNA]</scope>
    <source>
        <strain evidence="4 5">KD21</strain>
    </source>
</reference>
<dbReference type="Proteomes" id="UP001204320">
    <property type="component" value="Unassembled WGS sequence"/>
</dbReference>
<dbReference type="Pfam" id="PF02738">
    <property type="entry name" value="MoCoBD_1"/>
    <property type="match status" value="1"/>
</dbReference>
<evidence type="ECO:0000256" key="2">
    <source>
        <dbReference type="ARBA" id="ARBA00023002"/>
    </source>
</evidence>
<organism evidence="4 5">
    <name type="scientific">Tractidigestivibacter montrealensis</name>
    <dbReference type="NCBI Taxonomy" id="2972466"/>
    <lineage>
        <taxon>Bacteria</taxon>
        <taxon>Bacillati</taxon>
        <taxon>Actinomycetota</taxon>
        <taxon>Coriobacteriia</taxon>
        <taxon>Coriobacteriales</taxon>
        <taxon>Atopobiaceae</taxon>
        <taxon>Tractidigestivibacter</taxon>
    </lineage>
</organism>
<protein>
    <submittedName>
        <fullName evidence="4">Molybdopterin-dependent oxidoreductase</fullName>
    </submittedName>
</protein>
<dbReference type="InterPro" id="IPR000674">
    <property type="entry name" value="Ald_Oxase/Xan_DH_a/b"/>
</dbReference>
<accession>A0ABT1Z5Y3</accession>
<dbReference type="PANTHER" id="PTHR11908:SF132">
    <property type="entry name" value="ALDEHYDE OXIDASE 1-RELATED"/>
    <property type="match status" value="1"/>
</dbReference>
<dbReference type="Pfam" id="PF20256">
    <property type="entry name" value="MoCoBD_2"/>
    <property type="match status" value="1"/>
</dbReference>
<evidence type="ECO:0000313" key="4">
    <source>
        <dbReference type="EMBL" id="MCR9035622.1"/>
    </source>
</evidence>
<comment type="caution">
    <text evidence="4">The sequence shown here is derived from an EMBL/GenBank/DDBJ whole genome shotgun (WGS) entry which is preliminary data.</text>
</comment>
<feature type="domain" description="Aldehyde oxidase/xanthine dehydrogenase a/b hammerhead" evidence="3">
    <location>
        <begin position="24"/>
        <end position="134"/>
    </location>
</feature>
<dbReference type="InterPro" id="IPR037165">
    <property type="entry name" value="AldOxase/xan_DH_Mopterin-bd_sf"/>
</dbReference>
<sequence length="761" mass="81734">MSDVPRGLVVGKDQAVYDARQKVTGRLRYVDDMSMPGMLYGRVLRSPRPHARIVFIDVSKAKAVPGVHAVVTHLDAPRVRFNANGEDSDVLPSERILDDVVRFVGDKVAAVAAETPEEAERAIGLIDVKYEDLPAYFDPEKAAEEGAFPIHPEIRENGNVLIPVDKSAGDVDAALVSADLVVEGRFEVPAIHHAAIEPHACIASYDDLGKLTVWTPSQDVFGQRANLAKALELPESRVRVISPAMGGGFGGKIDLVCEPVASLLSMKCGRPVKLVLGREEDIVSGPTRHAEVIYSRMGFMRDGTMVACDYKVFLSCGAQSGGSMSVAWAAGGKFFKLFRAPNLRYRAYPAYTNRSSAGAMRGFGSPQLFYVMASQINEAAARLGIDACDLYLKNVNEPDAIDLLGEPIGNMRAADCIRRGRDLFGWEEALGEVRKSRAGHRRYLYGCACSVSPHGSSLFGIMPDTCGTTIRMNGDGSFTLLTGVSDMGNGSNTTQMLVVAEELGIPLDHISLVKTDTETTLFDVGAFASRGTYVGAGSALACAKLVAQRVREEAAEILGASPEQIELLDNGAQVRGEVARRVSMRQVAESAHSHERDIICSKMYGTTAAPISAGAHFCLVRVDSTTGKVKVLRYAAVHDVGRPLNPLGLEGQVAGGIQMGIGYALSEGLELDENGNIPHRRLRDCHLLRATDMPRDVRIEFLDSAEHTGPFGAKSVGECGTVPVAGCVAAAVSNAVGHEFRSLPIREEDVLCALRESRTRG</sequence>
<dbReference type="SMART" id="SM01008">
    <property type="entry name" value="Ald_Xan_dh_C"/>
    <property type="match status" value="1"/>
</dbReference>